<evidence type="ECO:0000313" key="3">
    <source>
        <dbReference type="Proteomes" id="UP000288212"/>
    </source>
</evidence>
<feature type="transmembrane region" description="Helical" evidence="1">
    <location>
        <begin position="37"/>
        <end position="55"/>
    </location>
</feature>
<gene>
    <name evidence="2" type="ORF">CWE06_12035</name>
</gene>
<dbReference type="OrthoDB" id="6388882at2"/>
<dbReference type="InterPro" id="IPR046168">
    <property type="entry name" value="DUF6170"/>
</dbReference>
<name>A0A432VPH6_9GAMM</name>
<protein>
    <submittedName>
        <fullName evidence="2">Uncharacterized protein</fullName>
    </submittedName>
</protein>
<sequence>MIYFSPKKIKALEGFTALERAQIVAMAARDMPFERKALANTLKVILLVAMFWILLDVPGIALKIIALIAVGLLYPLVLQPITLTLAIPYIPKAAERFNRSKSFAQDAPDGDGEDGGAN</sequence>
<comment type="caution">
    <text evidence="2">The sequence shown here is derived from an EMBL/GenBank/DDBJ whole genome shotgun (WGS) entry which is preliminary data.</text>
</comment>
<accession>A0A432VPH6</accession>
<keyword evidence="1" id="KW-0812">Transmembrane</keyword>
<feature type="transmembrane region" description="Helical" evidence="1">
    <location>
        <begin position="61"/>
        <end position="90"/>
    </location>
</feature>
<evidence type="ECO:0000313" key="2">
    <source>
        <dbReference type="EMBL" id="RUO18032.1"/>
    </source>
</evidence>
<proteinExistence type="predicted"/>
<dbReference type="Pfam" id="PF19667">
    <property type="entry name" value="DUF6170"/>
    <property type="match status" value="1"/>
</dbReference>
<dbReference type="EMBL" id="PIPI01000013">
    <property type="protein sequence ID" value="RUO18032.1"/>
    <property type="molecule type" value="Genomic_DNA"/>
</dbReference>
<keyword evidence="1" id="KW-1133">Transmembrane helix</keyword>
<dbReference type="Proteomes" id="UP000288212">
    <property type="component" value="Unassembled WGS sequence"/>
</dbReference>
<keyword evidence="3" id="KW-1185">Reference proteome</keyword>
<organism evidence="2 3">
    <name type="scientific">Aliidiomarina haloalkalitolerans</name>
    <dbReference type="NCBI Taxonomy" id="859059"/>
    <lineage>
        <taxon>Bacteria</taxon>
        <taxon>Pseudomonadati</taxon>
        <taxon>Pseudomonadota</taxon>
        <taxon>Gammaproteobacteria</taxon>
        <taxon>Alteromonadales</taxon>
        <taxon>Idiomarinaceae</taxon>
        <taxon>Aliidiomarina</taxon>
    </lineage>
</organism>
<keyword evidence="1" id="KW-0472">Membrane</keyword>
<evidence type="ECO:0000256" key="1">
    <source>
        <dbReference type="SAM" id="Phobius"/>
    </source>
</evidence>
<dbReference type="RefSeq" id="WP_126794631.1">
    <property type="nucleotide sequence ID" value="NZ_PIPI01000013.1"/>
</dbReference>
<dbReference type="AlphaFoldDB" id="A0A432VPH6"/>
<reference evidence="2 3" key="1">
    <citation type="journal article" date="2011" name="Front. Microbiol.">
        <title>Genomic signatures of strain selection and enhancement in Bacillus atrophaeus var. globigii, a historical biowarfare simulant.</title>
        <authorList>
            <person name="Gibbons H.S."/>
            <person name="Broomall S.M."/>
            <person name="McNew L.A."/>
            <person name="Daligault H."/>
            <person name="Chapman C."/>
            <person name="Bruce D."/>
            <person name="Karavis M."/>
            <person name="Krepps M."/>
            <person name="McGregor P.A."/>
            <person name="Hong C."/>
            <person name="Park K.H."/>
            <person name="Akmal A."/>
            <person name="Feldman A."/>
            <person name="Lin J.S."/>
            <person name="Chang W.E."/>
            <person name="Higgs B.W."/>
            <person name="Demirev P."/>
            <person name="Lindquist J."/>
            <person name="Liem A."/>
            <person name="Fochler E."/>
            <person name="Read T.D."/>
            <person name="Tapia R."/>
            <person name="Johnson S."/>
            <person name="Bishop-Lilly K.A."/>
            <person name="Detter C."/>
            <person name="Han C."/>
            <person name="Sozhamannan S."/>
            <person name="Rosenzweig C.N."/>
            <person name="Skowronski E.W."/>
        </authorList>
    </citation>
    <scope>NUCLEOTIDE SEQUENCE [LARGE SCALE GENOMIC DNA]</scope>
    <source>
        <strain evidence="2 3">AK5</strain>
    </source>
</reference>